<keyword evidence="2 7" id="KW-0813">Transport</keyword>
<keyword evidence="5 7" id="KW-1133">Transmembrane helix</keyword>
<feature type="transmembrane region" description="Helical" evidence="7">
    <location>
        <begin position="9"/>
        <end position="29"/>
    </location>
</feature>
<evidence type="ECO:0000256" key="3">
    <source>
        <dbReference type="ARBA" id="ARBA00022475"/>
    </source>
</evidence>
<accession>A0ABY5JPP1</accession>
<feature type="transmembrane region" description="Helical" evidence="7">
    <location>
        <begin position="96"/>
        <end position="118"/>
    </location>
</feature>
<feature type="transmembrane region" description="Helical" evidence="7">
    <location>
        <begin position="227"/>
        <end position="252"/>
    </location>
</feature>
<evidence type="ECO:0000256" key="6">
    <source>
        <dbReference type="ARBA" id="ARBA00023136"/>
    </source>
</evidence>
<evidence type="ECO:0000256" key="5">
    <source>
        <dbReference type="ARBA" id="ARBA00022989"/>
    </source>
</evidence>
<feature type="domain" description="ABC transmembrane type-1" evidence="8">
    <location>
        <begin position="94"/>
        <end position="291"/>
    </location>
</feature>
<dbReference type="Pfam" id="PF00528">
    <property type="entry name" value="BPD_transp_1"/>
    <property type="match status" value="1"/>
</dbReference>
<evidence type="ECO:0000313" key="9">
    <source>
        <dbReference type="EMBL" id="UUI02263.1"/>
    </source>
</evidence>
<protein>
    <submittedName>
        <fullName evidence="9">ABC transporter permease</fullName>
    </submittedName>
</protein>
<dbReference type="CDD" id="cd06261">
    <property type="entry name" value="TM_PBP2"/>
    <property type="match status" value="1"/>
</dbReference>
<keyword evidence="6 7" id="KW-0472">Membrane</keyword>
<keyword evidence="10" id="KW-1185">Reference proteome</keyword>
<keyword evidence="4 7" id="KW-0812">Transmembrane</keyword>
<sequence length="305" mass="33143">MFLYISRRLLYAIFVLFGVATVVFFIARITGDPVSIMLPPDATLEQENQLRSSLGLDKPLIQQYVIFMGNLLQLDLGTSLRYGESTLSLISERMPATIQLGVAAMVFSLSIAVPAGIITAIKRGKWLEKLVMSTVIFLQSVPVFWVGILLVLIFSVTLGWLPTGGVGTAWHLILPAIALGTHLLALVARLLRASLVESLESDYIRTAKAKGLLPKKVVGKHAMRNSLLPVVTIVGLEVGALLGGSVVTETVFAWPGVGQLLILAIYNRDFPLVQAIIIILAGIFVVVNLLVDILYAVIDPRIKYS</sequence>
<evidence type="ECO:0000256" key="2">
    <source>
        <dbReference type="ARBA" id="ARBA00022448"/>
    </source>
</evidence>
<keyword evidence="3" id="KW-1003">Cell membrane</keyword>
<feature type="transmembrane region" description="Helical" evidence="7">
    <location>
        <begin position="272"/>
        <end position="298"/>
    </location>
</feature>
<evidence type="ECO:0000256" key="4">
    <source>
        <dbReference type="ARBA" id="ARBA00022692"/>
    </source>
</evidence>
<dbReference type="SUPFAM" id="SSF161098">
    <property type="entry name" value="MetI-like"/>
    <property type="match status" value="1"/>
</dbReference>
<dbReference type="Pfam" id="PF19300">
    <property type="entry name" value="BPD_transp_1_N"/>
    <property type="match status" value="1"/>
</dbReference>
<dbReference type="PANTHER" id="PTHR43163">
    <property type="entry name" value="DIPEPTIDE TRANSPORT SYSTEM PERMEASE PROTEIN DPPB-RELATED"/>
    <property type="match status" value="1"/>
</dbReference>
<evidence type="ECO:0000313" key="10">
    <source>
        <dbReference type="Proteomes" id="UP001059773"/>
    </source>
</evidence>
<feature type="transmembrane region" description="Helical" evidence="7">
    <location>
        <begin position="130"/>
        <end position="156"/>
    </location>
</feature>
<proteinExistence type="inferred from homology"/>
<dbReference type="EMBL" id="CP101914">
    <property type="protein sequence ID" value="UUI02263.1"/>
    <property type="molecule type" value="Genomic_DNA"/>
</dbReference>
<dbReference type="InterPro" id="IPR000515">
    <property type="entry name" value="MetI-like"/>
</dbReference>
<gene>
    <name evidence="9" type="ORF">NP439_19810</name>
</gene>
<comment type="subcellular location">
    <subcellularLocation>
        <location evidence="1 7">Cell membrane</location>
        <topology evidence="1 7">Multi-pass membrane protein</topology>
    </subcellularLocation>
</comment>
<dbReference type="Proteomes" id="UP001059773">
    <property type="component" value="Chromosome"/>
</dbReference>
<dbReference type="InterPro" id="IPR035906">
    <property type="entry name" value="MetI-like_sf"/>
</dbReference>
<dbReference type="Gene3D" id="1.10.3720.10">
    <property type="entry name" value="MetI-like"/>
    <property type="match status" value="1"/>
</dbReference>
<feature type="transmembrane region" description="Helical" evidence="7">
    <location>
        <begin position="168"/>
        <end position="191"/>
    </location>
</feature>
<evidence type="ECO:0000256" key="1">
    <source>
        <dbReference type="ARBA" id="ARBA00004651"/>
    </source>
</evidence>
<comment type="similarity">
    <text evidence="7">Belongs to the binding-protein-dependent transport system permease family.</text>
</comment>
<evidence type="ECO:0000259" key="8">
    <source>
        <dbReference type="PROSITE" id="PS50928"/>
    </source>
</evidence>
<dbReference type="InterPro" id="IPR045621">
    <property type="entry name" value="BPD_transp_1_N"/>
</dbReference>
<reference evidence="9" key="1">
    <citation type="submission" date="2022-07" db="EMBL/GenBank/DDBJ databases">
        <title>FELIX.</title>
        <authorList>
            <person name="Wan K.H."/>
            <person name="Park S."/>
            <person name="Lawrence Q."/>
            <person name="Eichenberger J.P."/>
            <person name="Booth B.W."/>
            <person name="Piaggio A.J."/>
            <person name="Chandler J.C."/>
            <person name="Franklin A.B."/>
            <person name="Celniker S.E."/>
        </authorList>
    </citation>
    <scope>NUCLEOTIDE SEQUENCE</scope>
    <source>
        <strain evidence="9">QA-1986 374</strain>
    </source>
</reference>
<dbReference type="PANTHER" id="PTHR43163:SF6">
    <property type="entry name" value="DIPEPTIDE TRANSPORT SYSTEM PERMEASE PROTEIN DPPB-RELATED"/>
    <property type="match status" value="1"/>
</dbReference>
<dbReference type="PROSITE" id="PS50928">
    <property type="entry name" value="ABC_TM1"/>
    <property type="match status" value="1"/>
</dbReference>
<organism evidence="9 10">
    <name type="scientific">Oceanobacillus jeddahense</name>
    <dbReference type="NCBI Taxonomy" id="1462527"/>
    <lineage>
        <taxon>Bacteria</taxon>
        <taxon>Bacillati</taxon>
        <taxon>Bacillota</taxon>
        <taxon>Bacilli</taxon>
        <taxon>Bacillales</taxon>
        <taxon>Bacillaceae</taxon>
        <taxon>Oceanobacillus</taxon>
    </lineage>
</organism>
<evidence type="ECO:0000256" key="7">
    <source>
        <dbReference type="RuleBase" id="RU363032"/>
    </source>
</evidence>
<name>A0ABY5JPP1_9BACI</name>
<dbReference type="RefSeq" id="WP_040978706.1">
    <property type="nucleotide sequence ID" value="NZ_CABKTI010000001.1"/>
</dbReference>